<dbReference type="GO" id="GO:0046872">
    <property type="term" value="F:metal ion binding"/>
    <property type="evidence" value="ECO:0007669"/>
    <property type="project" value="UniProtKB-KW"/>
</dbReference>
<evidence type="ECO:0000313" key="11">
    <source>
        <dbReference type="Proteomes" id="UP000809789"/>
    </source>
</evidence>
<dbReference type="PANTHER" id="PTHR13184:SF5">
    <property type="entry name" value="METHYLTRANSFERASE-LIKE PROTEIN 17, MITOCHONDRIAL"/>
    <property type="match status" value="1"/>
</dbReference>
<keyword evidence="8" id="KW-0175">Coiled coil</keyword>
<proteinExistence type="predicted"/>
<evidence type="ECO:0000256" key="4">
    <source>
        <dbReference type="ARBA" id="ARBA00023004"/>
    </source>
</evidence>
<evidence type="ECO:0000256" key="7">
    <source>
        <dbReference type="ARBA" id="ARBA00045681"/>
    </source>
</evidence>
<keyword evidence="5" id="KW-0411">Iron-sulfur</keyword>
<keyword evidence="2" id="KW-0479">Metal-binding</keyword>
<dbReference type="GO" id="GO:0005763">
    <property type="term" value="C:mitochondrial small ribosomal subunit"/>
    <property type="evidence" value="ECO:0007669"/>
    <property type="project" value="TreeGrafter"/>
</dbReference>
<dbReference type="Proteomes" id="UP000809789">
    <property type="component" value="Unassembled WGS sequence"/>
</dbReference>
<dbReference type="OrthoDB" id="421327at2759"/>
<dbReference type="AlphaFoldDB" id="A0A8K0KVK6"/>
<evidence type="ECO:0000256" key="1">
    <source>
        <dbReference type="ARBA" id="ARBA00004173"/>
    </source>
</evidence>
<keyword evidence="11" id="KW-1185">Reference proteome</keyword>
<gene>
    <name evidence="10" type="ORF">KVT40_007918</name>
</gene>
<feature type="compositionally biased region" description="Basic residues" evidence="9">
    <location>
        <begin position="805"/>
        <end position="814"/>
    </location>
</feature>
<keyword evidence="6" id="KW-0496">Mitochondrion</keyword>
<dbReference type="GO" id="GO:0003735">
    <property type="term" value="F:structural constituent of ribosome"/>
    <property type="evidence" value="ECO:0007669"/>
    <property type="project" value="TreeGrafter"/>
</dbReference>
<comment type="function">
    <text evidence="7">Mitochondrial ribosome (mitoribosome) assembly factor. Binds at the interface of the head and body domains of the mitochondrial small ribosomal subunit (mt-SSU), occluding the mRNA channel and preventing compaction of the head domain towards the body. Probable inactive methyltransferase: retains the characteristic folding and ability to bind S-adenosyl-L-methionine, but it probably lost its methyltransferase activity.</text>
</comment>
<dbReference type="InterPro" id="IPR015324">
    <property type="entry name" value="Ribosomal_Rsm22-like"/>
</dbReference>
<evidence type="ECO:0000256" key="8">
    <source>
        <dbReference type="SAM" id="Coils"/>
    </source>
</evidence>
<dbReference type="GO" id="GO:0051536">
    <property type="term" value="F:iron-sulfur cluster binding"/>
    <property type="evidence" value="ECO:0007669"/>
    <property type="project" value="UniProtKB-KW"/>
</dbReference>
<feature type="compositionally biased region" description="Basic and acidic residues" evidence="9">
    <location>
        <begin position="793"/>
        <end position="802"/>
    </location>
</feature>
<comment type="caution">
    <text evidence="10">The sequence shown here is derived from an EMBL/GenBank/DDBJ whole genome shotgun (WGS) entry which is preliminary data.</text>
</comment>
<evidence type="ECO:0000256" key="9">
    <source>
        <dbReference type="SAM" id="MobiDB-lite"/>
    </source>
</evidence>
<feature type="region of interest" description="Disordered" evidence="9">
    <location>
        <begin position="743"/>
        <end position="814"/>
    </location>
</feature>
<organism evidence="10 11">
    <name type="scientific">Elsinoe batatas</name>
    <dbReference type="NCBI Taxonomy" id="2601811"/>
    <lineage>
        <taxon>Eukaryota</taxon>
        <taxon>Fungi</taxon>
        <taxon>Dikarya</taxon>
        <taxon>Ascomycota</taxon>
        <taxon>Pezizomycotina</taxon>
        <taxon>Dothideomycetes</taxon>
        <taxon>Dothideomycetidae</taxon>
        <taxon>Myriangiales</taxon>
        <taxon>Elsinoaceae</taxon>
        <taxon>Elsinoe</taxon>
    </lineage>
</organism>
<dbReference type="InterPro" id="IPR052571">
    <property type="entry name" value="Mt_RNA_Methyltransferase"/>
</dbReference>
<sequence length="814" mass="89389">MKVNRPNASEAFGITPAVLPATSSTVSPAASTFPSFAGLDDDTAAQHARQLYGDGLPEGLLSSSQYKSYERMFGAPDIISEAELEREFEAVADESNDLTGTGVLREAEDGSLEEVEYTAEAEEEDADIDAALSHLEKEWKTMDEDEHIMYLDDVRYFKLEQYLRSNDKDEEADELLQCLFLHYEAKVEAEARKRAEVENENTEEEILIEEVIEEEMHDSEDTELAGEATQRTHPFTEENRFTTFPSTVTLPQSALVGPVSAIISGTSPVHLADAAKRIFGGDGLPYSTSNPSFAKSMPQKAIPLDPSLDRMSDIEADSYFAAVMPGTYASVMSALVESRKRLGSGWLESLLQKEGGPRILDAGSAGAGVVAFRSLLRAEWQRLSDNSDDEEASKGLAPADGRAGGAPVEAPTGKATVLASSDTMRKRASVLLDNTTFIPRLPDYIHASDPSAAQHGKFDVIIAPHTLWPLKEEYLRKQYVANLWSLLNADGGLLVLVEKGVPRGFEMIAGARKFLLDTRIASPGNEKVAEEVDEPGEGHVFGVTDKGKGMIIAPCTNHSGCPMYTKPGMSAGRKDYCHFEQRYTRPPYLQKLLRAKDKNHEDVQFSYLTIMRGRDLRDRDEQAIVQGDTATSRAFEGYEHMEPEEFVEDEFDPTAPAISESSAIRTSPHGLMLPRAVFSPLKRTGHVILDLCTPSGTLERWTVPRSFSKQAFRDARKSQWGDLWALGAKTRVAREGVTMSAKAKRKLAEQPPKRKRAQPIIYDVPVDGGSGKVQEGGIKPLVGGRLRRGKISGVRDKRDKTGSGRGRKKASAVD</sequence>
<feature type="coiled-coil region" evidence="8">
    <location>
        <begin position="185"/>
        <end position="214"/>
    </location>
</feature>
<feature type="region of interest" description="Disordered" evidence="9">
    <location>
        <begin position="384"/>
        <end position="410"/>
    </location>
</feature>
<comment type="subcellular location">
    <subcellularLocation>
        <location evidence="1">Mitochondrion</location>
    </subcellularLocation>
</comment>
<evidence type="ECO:0000256" key="3">
    <source>
        <dbReference type="ARBA" id="ARBA00022946"/>
    </source>
</evidence>
<dbReference type="PANTHER" id="PTHR13184">
    <property type="entry name" value="37S RIBOSOMAL PROTEIN S22"/>
    <property type="match status" value="1"/>
</dbReference>
<dbReference type="GO" id="GO:0008168">
    <property type="term" value="F:methyltransferase activity"/>
    <property type="evidence" value="ECO:0007669"/>
    <property type="project" value="InterPro"/>
</dbReference>
<protein>
    <submittedName>
        <fullName evidence="10">Uncharacterized protein</fullName>
    </submittedName>
</protein>
<dbReference type="EMBL" id="JAESVG020000009">
    <property type="protein sequence ID" value="KAG8624851.1"/>
    <property type="molecule type" value="Genomic_DNA"/>
</dbReference>
<reference evidence="10" key="1">
    <citation type="submission" date="2021-07" db="EMBL/GenBank/DDBJ databases">
        <title>Elsinoe batatas strain:CRI-CJ2 Genome sequencing and assembly.</title>
        <authorList>
            <person name="Huang L."/>
        </authorList>
    </citation>
    <scope>NUCLEOTIDE SEQUENCE</scope>
    <source>
        <strain evidence="10">CRI-CJ2</strain>
    </source>
</reference>
<evidence type="ECO:0000256" key="5">
    <source>
        <dbReference type="ARBA" id="ARBA00023014"/>
    </source>
</evidence>
<accession>A0A8K0KVK6</accession>
<name>A0A8K0KVK6_9PEZI</name>
<evidence type="ECO:0000256" key="6">
    <source>
        <dbReference type="ARBA" id="ARBA00023128"/>
    </source>
</evidence>
<dbReference type="Pfam" id="PF09243">
    <property type="entry name" value="Rsm22"/>
    <property type="match status" value="2"/>
</dbReference>
<evidence type="ECO:0000313" key="10">
    <source>
        <dbReference type="EMBL" id="KAG8624851.1"/>
    </source>
</evidence>
<keyword evidence="3" id="KW-0809">Transit peptide</keyword>
<evidence type="ECO:0000256" key="2">
    <source>
        <dbReference type="ARBA" id="ARBA00022723"/>
    </source>
</evidence>
<dbReference type="GO" id="GO:0006412">
    <property type="term" value="P:translation"/>
    <property type="evidence" value="ECO:0007669"/>
    <property type="project" value="InterPro"/>
</dbReference>
<keyword evidence="4" id="KW-0408">Iron</keyword>